<evidence type="ECO:0000256" key="1">
    <source>
        <dbReference type="ARBA" id="ARBA00004141"/>
    </source>
</evidence>
<keyword evidence="8 18" id="KW-1133">Transmembrane helix</keyword>
<reference evidence="20" key="1">
    <citation type="journal article" date="2018" name="Nat. Microbiol.">
        <title>Leveraging single-cell genomics to expand the fungal tree of life.</title>
        <authorList>
            <person name="Ahrendt S.R."/>
            <person name="Quandt C.A."/>
            <person name="Ciobanu D."/>
            <person name="Clum A."/>
            <person name="Salamov A."/>
            <person name="Andreopoulos B."/>
            <person name="Cheng J.F."/>
            <person name="Woyke T."/>
            <person name="Pelin A."/>
            <person name="Henrissat B."/>
            <person name="Reynolds N.K."/>
            <person name="Benny G.L."/>
            <person name="Smith M.E."/>
            <person name="James T.Y."/>
            <person name="Grigoriev I.V."/>
        </authorList>
    </citation>
    <scope>NUCLEOTIDE SEQUENCE [LARGE SCALE GENOMIC DNA]</scope>
    <source>
        <strain evidence="20">CSF55</strain>
    </source>
</reference>
<dbReference type="GO" id="GO:0071617">
    <property type="term" value="F:lysophospholipid acyltransferase activity"/>
    <property type="evidence" value="ECO:0007669"/>
    <property type="project" value="TreeGrafter"/>
</dbReference>
<dbReference type="PANTHER" id="PTHR13906:SF14">
    <property type="entry name" value="LYSOPHOSPHOLIPID ACYLTRANSFERASE 5"/>
    <property type="match status" value="1"/>
</dbReference>
<feature type="transmembrane region" description="Helical" evidence="18">
    <location>
        <begin position="140"/>
        <end position="164"/>
    </location>
</feature>
<dbReference type="EMBL" id="ML004924">
    <property type="protein sequence ID" value="RKP21852.1"/>
    <property type="molecule type" value="Genomic_DNA"/>
</dbReference>
<evidence type="ECO:0000256" key="9">
    <source>
        <dbReference type="ARBA" id="ARBA00023098"/>
    </source>
</evidence>
<evidence type="ECO:0000256" key="16">
    <source>
        <dbReference type="ARBA" id="ARBA00038923"/>
    </source>
</evidence>
<evidence type="ECO:0000256" key="10">
    <source>
        <dbReference type="ARBA" id="ARBA00023136"/>
    </source>
</evidence>
<comment type="pathway">
    <text evidence="14">Phospholipid metabolism.</text>
</comment>
<accession>A0A4P9YR80</accession>
<evidence type="ECO:0000256" key="6">
    <source>
        <dbReference type="ARBA" id="ARBA00022692"/>
    </source>
</evidence>
<name>A0A4P9YR80_ROZAC</name>
<evidence type="ECO:0000256" key="14">
    <source>
        <dbReference type="ARBA" id="ARBA00025707"/>
    </source>
</evidence>
<dbReference type="GO" id="GO:0030258">
    <property type="term" value="P:lipid modification"/>
    <property type="evidence" value="ECO:0007669"/>
    <property type="project" value="TreeGrafter"/>
</dbReference>
<evidence type="ECO:0000256" key="2">
    <source>
        <dbReference type="ARBA" id="ARBA00004240"/>
    </source>
</evidence>
<keyword evidence="5 19" id="KW-0808">Transferase</keyword>
<proteinExistence type="predicted"/>
<dbReference type="InterPro" id="IPR004299">
    <property type="entry name" value="MBOAT_fam"/>
</dbReference>
<organism evidence="19 20">
    <name type="scientific">Rozella allomycis (strain CSF55)</name>
    <dbReference type="NCBI Taxonomy" id="988480"/>
    <lineage>
        <taxon>Eukaryota</taxon>
        <taxon>Fungi</taxon>
        <taxon>Fungi incertae sedis</taxon>
        <taxon>Cryptomycota</taxon>
        <taxon>Cryptomycota incertae sedis</taxon>
        <taxon>Rozella</taxon>
    </lineage>
</organism>
<evidence type="ECO:0000256" key="17">
    <source>
        <dbReference type="ARBA" id="ARBA00039721"/>
    </source>
</evidence>
<evidence type="ECO:0000256" key="7">
    <source>
        <dbReference type="ARBA" id="ARBA00022824"/>
    </source>
</evidence>
<keyword evidence="6 18" id="KW-0812">Transmembrane</keyword>
<evidence type="ECO:0000256" key="12">
    <source>
        <dbReference type="ARBA" id="ARBA00023264"/>
    </source>
</evidence>
<keyword evidence="12" id="KW-1208">Phospholipid metabolism</keyword>
<keyword evidence="13" id="KW-0012">Acyltransferase</keyword>
<evidence type="ECO:0000313" key="19">
    <source>
        <dbReference type="EMBL" id="RKP21852.1"/>
    </source>
</evidence>
<keyword evidence="11" id="KW-0594">Phospholipid biosynthesis</keyword>
<evidence type="ECO:0000256" key="18">
    <source>
        <dbReference type="SAM" id="Phobius"/>
    </source>
</evidence>
<evidence type="ECO:0000256" key="11">
    <source>
        <dbReference type="ARBA" id="ARBA00023209"/>
    </source>
</evidence>
<dbReference type="EC" id="2.3.1.n6" evidence="16"/>
<evidence type="ECO:0000256" key="8">
    <source>
        <dbReference type="ARBA" id="ARBA00022989"/>
    </source>
</evidence>
<feature type="transmembrane region" description="Helical" evidence="18">
    <location>
        <begin position="283"/>
        <end position="303"/>
    </location>
</feature>
<sequence length="344" mass="39662">MFGRSKNTPWAYDYDINFTTAQSVLALRLIGFVFDVSDGATKYAGNENKLDKAPSLIDTLAYFYSFFGFLVGPQYSYSLYNRYMSGRIFVKDGKRIEVNTTIPAMKKFAVAIFYLIINQLGQSKFPMESLNTKEFSMFPFYWRVVYIVIAGQFTIAKYIFIWLLSESSCIASGISFKGFDARGNADFSLLTNIDHVLFNSATSLGDIIASFNINTNLWIKTYIFKRLKFLGSKQLSSIISLLFLALWHGFHPGYFFCFSLEFFMMEAEQRLIRRLSSKTPKALNKVVGFFWAKFGLCYSFIAFERLSFSKFYSVYSDLYFIGHVVPILLIIFDVVWKKPKAKKQ</sequence>
<evidence type="ECO:0000256" key="5">
    <source>
        <dbReference type="ARBA" id="ARBA00022679"/>
    </source>
</evidence>
<dbReference type="Pfam" id="PF03062">
    <property type="entry name" value="MBOAT"/>
    <property type="match status" value="1"/>
</dbReference>
<dbReference type="PANTHER" id="PTHR13906">
    <property type="entry name" value="PORCUPINE"/>
    <property type="match status" value="1"/>
</dbReference>
<evidence type="ECO:0000313" key="20">
    <source>
        <dbReference type="Proteomes" id="UP000281549"/>
    </source>
</evidence>
<dbReference type="InterPro" id="IPR049941">
    <property type="entry name" value="LPLAT_7/PORCN-like"/>
</dbReference>
<dbReference type="GO" id="GO:0005783">
    <property type="term" value="C:endoplasmic reticulum"/>
    <property type="evidence" value="ECO:0007669"/>
    <property type="project" value="UniProtKB-SubCell"/>
</dbReference>
<dbReference type="GO" id="GO:0006656">
    <property type="term" value="P:phosphatidylcholine biosynthetic process"/>
    <property type="evidence" value="ECO:0007669"/>
    <property type="project" value="TreeGrafter"/>
</dbReference>
<feature type="transmembrane region" description="Helical" evidence="18">
    <location>
        <begin position="318"/>
        <end position="336"/>
    </location>
</feature>
<dbReference type="AlphaFoldDB" id="A0A4P9YR80"/>
<keyword evidence="4" id="KW-0444">Lipid biosynthesis</keyword>
<keyword evidence="9" id="KW-0443">Lipid metabolism</keyword>
<evidence type="ECO:0000256" key="4">
    <source>
        <dbReference type="ARBA" id="ARBA00022516"/>
    </source>
</evidence>
<comment type="pathway">
    <text evidence="3">Lipid metabolism.</text>
</comment>
<comment type="subcellular location">
    <subcellularLocation>
        <location evidence="2">Endoplasmic reticulum</location>
    </subcellularLocation>
    <subcellularLocation>
        <location evidence="1">Membrane</location>
        <topology evidence="1">Multi-pass membrane protein</topology>
    </subcellularLocation>
</comment>
<keyword evidence="7" id="KW-0256">Endoplasmic reticulum</keyword>
<dbReference type="EC" id="2.3.1.23" evidence="15"/>
<gene>
    <name evidence="19" type="ORF">ROZALSC1DRAFT_26752</name>
</gene>
<dbReference type="GO" id="GO:0047184">
    <property type="term" value="F:1-acylglycerophosphocholine O-acyltransferase activity"/>
    <property type="evidence" value="ECO:0007669"/>
    <property type="project" value="UniProtKB-EC"/>
</dbReference>
<evidence type="ECO:0000256" key="3">
    <source>
        <dbReference type="ARBA" id="ARBA00005189"/>
    </source>
</evidence>
<protein>
    <recommendedName>
        <fullName evidence="17">Lysophospholipid acyltransferase 5</fullName>
        <ecNumber evidence="15">2.3.1.23</ecNumber>
        <ecNumber evidence="16">2.3.1.n6</ecNumber>
    </recommendedName>
</protein>
<evidence type="ECO:0000256" key="15">
    <source>
        <dbReference type="ARBA" id="ARBA00026120"/>
    </source>
</evidence>
<evidence type="ECO:0000256" key="13">
    <source>
        <dbReference type="ARBA" id="ARBA00023315"/>
    </source>
</evidence>
<keyword evidence="10 18" id="KW-0472">Membrane</keyword>
<dbReference type="GO" id="GO:0016020">
    <property type="term" value="C:membrane"/>
    <property type="evidence" value="ECO:0007669"/>
    <property type="project" value="UniProtKB-SubCell"/>
</dbReference>
<feature type="transmembrane region" description="Helical" evidence="18">
    <location>
        <begin position="61"/>
        <end position="80"/>
    </location>
</feature>
<dbReference type="Proteomes" id="UP000281549">
    <property type="component" value="Unassembled WGS sequence"/>
</dbReference>